<keyword evidence="1" id="KW-0433">Leucine-rich repeat</keyword>
<dbReference type="SUPFAM" id="SSF47769">
    <property type="entry name" value="SAM/Pointed domain"/>
    <property type="match status" value="1"/>
</dbReference>
<dbReference type="SUPFAM" id="SSF52058">
    <property type="entry name" value="L domain-like"/>
    <property type="match status" value="1"/>
</dbReference>
<keyword evidence="2" id="KW-0677">Repeat</keyword>
<dbReference type="GO" id="GO:0016746">
    <property type="term" value="F:acyltransferase activity"/>
    <property type="evidence" value="ECO:0007669"/>
    <property type="project" value="UniProtKB-KW"/>
</dbReference>
<dbReference type="AlphaFoldDB" id="A0A812BHF8"/>
<feature type="domain" description="SAM" evidence="7">
    <location>
        <begin position="557"/>
        <end position="603"/>
    </location>
</feature>
<evidence type="ECO:0000256" key="3">
    <source>
        <dbReference type="ARBA" id="ARBA00068118"/>
    </source>
</evidence>
<dbReference type="Gene3D" id="1.10.150.50">
    <property type="entry name" value="Transcription Factor, Ets-1"/>
    <property type="match status" value="1"/>
</dbReference>
<dbReference type="GO" id="GO:0005737">
    <property type="term" value="C:cytoplasm"/>
    <property type="evidence" value="ECO:0007669"/>
    <property type="project" value="TreeGrafter"/>
</dbReference>
<comment type="caution">
    <text evidence="8">The sequence shown here is derived from an EMBL/GenBank/DDBJ whole genome shotgun (WGS) entry which is preliminary data.</text>
</comment>
<evidence type="ECO:0000259" key="7">
    <source>
        <dbReference type="Pfam" id="PF00536"/>
    </source>
</evidence>
<evidence type="ECO:0000256" key="2">
    <source>
        <dbReference type="ARBA" id="ARBA00022737"/>
    </source>
</evidence>
<keyword evidence="9" id="KW-1185">Reference proteome</keyword>
<keyword evidence="6" id="KW-1133">Transmembrane helix</keyword>
<dbReference type="InterPro" id="IPR013083">
    <property type="entry name" value="Znf_RING/FYVE/PHD"/>
</dbReference>
<protein>
    <recommendedName>
        <fullName evidence="3">Leucine-rich repeat and death domain-containing protein 1</fullName>
    </recommendedName>
</protein>
<gene>
    <name evidence="8" type="ORF">SPHA_17437</name>
</gene>
<evidence type="ECO:0000256" key="1">
    <source>
        <dbReference type="ARBA" id="ARBA00022614"/>
    </source>
</evidence>
<dbReference type="EMBL" id="CAHIKZ030000622">
    <property type="protein sequence ID" value="CAE1229772.1"/>
    <property type="molecule type" value="Genomic_DNA"/>
</dbReference>
<dbReference type="FunFam" id="3.80.10.10:FF:000307">
    <property type="entry name" value="Leucine-rich repeats and death domain-containing 1"/>
    <property type="match status" value="1"/>
</dbReference>
<dbReference type="InterPro" id="IPR001660">
    <property type="entry name" value="SAM"/>
</dbReference>
<dbReference type="Pfam" id="PF13855">
    <property type="entry name" value="LRR_8"/>
    <property type="match status" value="1"/>
</dbReference>
<dbReference type="PANTHER" id="PTHR48051">
    <property type="match status" value="1"/>
</dbReference>
<keyword evidence="8" id="KW-0012">Acyltransferase</keyword>
<dbReference type="Gene3D" id="3.30.40.10">
    <property type="entry name" value="Zinc/RING finger domain, C3HC4 (zinc finger)"/>
    <property type="match status" value="1"/>
</dbReference>
<feature type="region of interest" description="Disordered" evidence="5">
    <location>
        <begin position="628"/>
        <end position="649"/>
    </location>
</feature>
<evidence type="ECO:0000256" key="6">
    <source>
        <dbReference type="SAM" id="Phobius"/>
    </source>
</evidence>
<keyword evidence="8" id="KW-0808">Transferase</keyword>
<keyword evidence="4" id="KW-0175">Coiled coil</keyword>
<organism evidence="8 9">
    <name type="scientific">Acanthosepion pharaonis</name>
    <name type="common">Pharaoh cuttlefish</name>
    <name type="synonym">Sepia pharaonis</name>
    <dbReference type="NCBI Taxonomy" id="158019"/>
    <lineage>
        <taxon>Eukaryota</taxon>
        <taxon>Metazoa</taxon>
        <taxon>Spiralia</taxon>
        <taxon>Lophotrochozoa</taxon>
        <taxon>Mollusca</taxon>
        <taxon>Cephalopoda</taxon>
        <taxon>Coleoidea</taxon>
        <taxon>Decapodiformes</taxon>
        <taxon>Sepiida</taxon>
        <taxon>Sepiina</taxon>
        <taxon>Sepiidae</taxon>
        <taxon>Acanthosepion</taxon>
    </lineage>
</organism>
<feature type="coiled-coil region" evidence="4">
    <location>
        <begin position="282"/>
        <end position="348"/>
    </location>
</feature>
<evidence type="ECO:0000313" key="9">
    <source>
        <dbReference type="Proteomes" id="UP000597762"/>
    </source>
</evidence>
<dbReference type="Pfam" id="PF00536">
    <property type="entry name" value="SAM_1"/>
    <property type="match status" value="1"/>
</dbReference>
<keyword evidence="6" id="KW-0472">Membrane</keyword>
<accession>A0A812BHF8</accession>
<proteinExistence type="predicted"/>
<feature type="coiled-coil region" evidence="4">
    <location>
        <begin position="457"/>
        <end position="518"/>
    </location>
</feature>
<dbReference type="SMART" id="SM00369">
    <property type="entry name" value="LRR_TYP"/>
    <property type="match status" value="4"/>
</dbReference>
<dbReference type="Gene3D" id="3.80.10.10">
    <property type="entry name" value="Ribonuclease Inhibitor"/>
    <property type="match status" value="1"/>
</dbReference>
<dbReference type="InterPro" id="IPR003591">
    <property type="entry name" value="Leu-rich_rpt_typical-subtyp"/>
</dbReference>
<feature type="transmembrane region" description="Helical" evidence="6">
    <location>
        <begin position="710"/>
        <end position="736"/>
    </location>
</feature>
<dbReference type="PROSITE" id="PS51450">
    <property type="entry name" value="LRR"/>
    <property type="match status" value="3"/>
</dbReference>
<evidence type="ECO:0000256" key="4">
    <source>
        <dbReference type="SAM" id="Coils"/>
    </source>
</evidence>
<dbReference type="Proteomes" id="UP000597762">
    <property type="component" value="Unassembled WGS sequence"/>
</dbReference>
<dbReference type="InterPro" id="IPR032675">
    <property type="entry name" value="LRR_dom_sf"/>
</dbReference>
<dbReference type="SMART" id="SM00364">
    <property type="entry name" value="LRR_BAC"/>
    <property type="match status" value="4"/>
</dbReference>
<dbReference type="InterPro" id="IPR050216">
    <property type="entry name" value="LRR_domain-containing"/>
</dbReference>
<dbReference type="OrthoDB" id="1711136at2759"/>
<dbReference type="InterPro" id="IPR013761">
    <property type="entry name" value="SAM/pointed_sf"/>
</dbReference>
<evidence type="ECO:0000313" key="8">
    <source>
        <dbReference type="EMBL" id="CAE1229772.1"/>
    </source>
</evidence>
<sequence>MHLAEDNPEPIFDISNSECSEIPSNVYSLCKVLNKEILLVHTNWLTSLKASDCNTGDLATIRVLDAHNNSIKSLPEDINKIHCLQVLNLEENKLKKIPESIGKLKYLQSLNLRGNKLKELPVSICDLPSLRTLDISHNQIKSLPKGMWHVRTLENLIIDAEEMIYPPAEICTKGTEAVMKFLCEEAGEEYLPASQFVLQVLESSDAKSVLSSTFSDNSLKMLAEDAKIMQNIEKYTDLQAKKRQERMLFSQQYEEDEKEHAKLAATAHREKDHLVSVIAYDQMKLNQELQELTSKKELDRQNLVLSLKEIEDGASKLLDNLIEMNVKAQKQEELMEAIERERNEQDQYYVVKYEEIANLRRKEVLDRMEEILNSSAYLEHCRLKHDAEKKYAAKHALQKELNTSSEVDTFIKLKTAEQNEMVGILTQQEELQKAAFEALLMQKDSRHSRVTNQINLIEKELAQLTVVEMERKELKVEMEMNLVAEKRIALTEMLVQLIAERDKREDQLKKRLVEMEEQRLQDQTDYWLVQYQRLMDRKPQALVDQEYLLEIPVLKILEQAEARDYVPLFARHRISLEVLCNMTEADLRQMGVHEIGLCKAIKLRLDKYMSKKVVLEEEEPMVCQGAVVSPEPSAPYPESEEAEEPSTSPIKARGLHSECSICLDKPSDIIFLNCGHVCCCYECENPAPEPKLIELFFVEEKLRRPLLRKLLLAALQGIIVTFLLCSVWCIFCYGIIVDLSKRKRMVSVIL</sequence>
<dbReference type="PANTHER" id="PTHR48051:SF47">
    <property type="entry name" value="LEUCINE RICH REPEAT AND STERILE ALPHA MOTIF CONTAINING 1"/>
    <property type="match status" value="1"/>
</dbReference>
<dbReference type="Pfam" id="PF13920">
    <property type="entry name" value="zf-C3HC4_3"/>
    <property type="match status" value="1"/>
</dbReference>
<evidence type="ECO:0000256" key="5">
    <source>
        <dbReference type="SAM" id="MobiDB-lite"/>
    </source>
</evidence>
<dbReference type="InterPro" id="IPR001611">
    <property type="entry name" value="Leu-rich_rpt"/>
</dbReference>
<keyword evidence="6" id="KW-0812">Transmembrane</keyword>
<reference evidence="8" key="1">
    <citation type="submission" date="2021-01" db="EMBL/GenBank/DDBJ databases">
        <authorList>
            <person name="Li R."/>
            <person name="Bekaert M."/>
        </authorList>
    </citation>
    <scope>NUCLEOTIDE SEQUENCE</scope>
    <source>
        <strain evidence="8">Farmed</strain>
    </source>
</reference>
<name>A0A812BHF8_ACAPH</name>